<accession>A0ABN2IPM2</accession>
<evidence type="ECO:0000313" key="2">
    <source>
        <dbReference type="Proteomes" id="UP001501138"/>
    </source>
</evidence>
<proteinExistence type="predicted"/>
<dbReference type="EMBL" id="BAAAPM010000002">
    <property type="protein sequence ID" value="GAA1709197.1"/>
    <property type="molecule type" value="Genomic_DNA"/>
</dbReference>
<protein>
    <submittedName>
        <fullName evidence="1">Uncharacterized protein</fullName>
    </submittedName>
</protein>
<dbReference type="Gene3D" id="1.20.120.450">
    <property type="entry name" value="dinb family like domain"/>
    <property type="match status" value="1"/>
</dbReference>
<dbReference type="InterPro" id="IPR034660">
    <property type="entry name" value="DinB/YfiT-like"/>
</dbReference>
<name>A0ABN2IPM2_9MICO</name>
<sequence>MDAKGWELEVDHEQSISGLAMMRDALLAPLVDADLEQQLGGSSLTLGELIDDCAQMQGSYVEAFRSLAQTWPPSRPLHRHDATVEAVRDRFATLDHELQLALAGLAGEDWQAVVARPDGTRRTRRAQLEIYAQFMLIFIAKASVYARAAGRGLPRSVATFVG</sequence>
<evidence type="ECO:0000313" key="1">
    <source>
        <dbReference type="EMBL" id="GAA1709197.1"/>
    </source>
</evidence>
<dbReference type="Proteomes" id="UP001501138">
    <property type="component" value="Unassembled WGS sequence"/>
</dbReference>
<organism evidence="1 2">
    <name type="scientific">Isoptericola hypogeus</name>
    <dbReference type="NCBI Taxonomy" id="300179"/>
    <lineage>
        <taxon>Bacteria</taxon>
        <taxon>Bacillati</taxon>
        <taxon>Actinomycetota</taxon>
        <taxon>Actinomycetes</taxon>
        <taxon>Micrococcales</taxon>
        <taxon>Promicromonosporaceae</taxon>
        <taxon>Isoptericola</taxon>
    </lineage>
</organism>
<gene>
    <name evidence="1" type="ORF">GCM10009809_01790</name>
</gene>
<keyword evidence="2" id="KW-1185">Reference proteome</keyword>
<reference evidence="1 2" key="1">
    <citation type="journal article" date="2019" name="Int. J. Syst. Evol. Microbiol.">
        <title>The Global Catalogue of Microorganisms (GCM) 10K type strain sequencing project: providing services to taxonomists for standard genome sequencing and annotation.</title>
        <authorList>
            <consortium name="The Broad Institute Genomics Platform"/>
            <consortium name="The Broad Institute Genome Sequencing Center for Infectious Disease"/>
            <person name="Wu L."/>
            <person name="Ma J."/>
        </authorList>
    </citation>
    <scope>NUCLEOTIDE SEQUENCE [LARGE SCALE GENOMIC DNA]</scope>
    <source>
        <strain evidence="1 2">JCM 15589</strain>
    </source>
</reference>
<comment type="caution">
    <text evidence="1">The sequence shown here is derived from an EMBL/GenBank/DDBJ whole genome shotgun (WGS) entry which is preliminary data.</text>
</comment>
<dbReference type="SUPFAM" id="SSF109854">
    <property type="entry name" value="DinB/YfiT-like putative metalloenzymes"/>
    <property type="match status" value="1"/>
</dbReference>